<dbReference type="eggNOG" id="COG2244">
    <property type="taxonomic scope" value="Bacteria"/>
</dbReference>
<evidence type="ECO:0000256" key="6">
    <source>
        <dbReference type="SAM" id="Phobius"/>
    </source>
</evidence>
<keyword evidence="3 6" id="KW-0812">Transmembrane</keyword>
<feature type="transmembrane region" description="Helical" evidence="6">
    <location>
        <begin position="419"/>
        <end position="439"/>
    </location>
</feature>
<evidence type="ECO:0000256" key="5">
    <source>
        <dbReference type="ARBA" id="ARBA00023136"/>
    </source>
</evidence>
<dbReference type="PANTHER" id="PTHR30250">
    <property type="entry name" value="PST FAMILY PREDICTED COLANIC ACID TRANSPORTER"/>
    <property type="match status" value="1"/>
</dbReference>
<keyword evidence="4 6" id="KW-1133">Transmembrane helix</keyword>
<dbReference type="PANTHER" id="PTHR30250:SF11">
    <property type="entry name" value="O-ANTIGEN TRANSPORTER-RELATED"/>
    <property type="match status" value="1"/>
</dbReference>
<comment type="subcellular location">
    <subcellularLocation>
        <location evidence="1">Cell membrane</location>
        <topology evidence="1">Multi-pass membrane protein</topology>
    </subcellularLocation>
</comment>
<protein>
    <submittedName>
        <fullName evidence="7">Polysaccharide biosynthesis protein</fullName>
    </submittedName>
</protein>
<keyword evidence="2" id="KW-1003">Cell membrane</keyword>
<sequence>MKNIYINLFFTLVIGVFQFVINKYFVKYLGMETLGLMRFFNQMVAYLNLADLGIASASAYALYGPLAEKDTTQISIVMNTLKSFYKKISLIILILGAASFFLIPHLLENSNFGFWTYIYWSIYIINLALNYRFAKYSILFTADQNYSYVRRVQGSCKLLVKVAQLLILIYFKSFFWFLFVITLENILSGIFYVRKYKRNYVYIKKVNLIEKQIFKDMKNLFWHKIGSVVVFNTDFIVLTKFTSLNTVAVYSTYLIVYTMVVTVTGVISPAISPGIGKYIAESTNDKIYIKWEKVYQGYVLVSSVIVSCCYILFQPFIRLWMGDEFLLPGLTLSLILINLFIQMTRQPIEIFKNNSGFYDDIYVPILESFINLFLSLILVQKLGLNGVIIGTLISNLIIILLLKPILVFKRCFAKGAIEYLKVFIINVLRSVLIFILIVTVDNKLCFAVNFWSDFIFKGFYLSVVGLTIALLVFQSSSSFRSIQIQLLRKLNIIK</sequence>
<proteinExistence type="predicted"/>
<evidence type="ECO:0000256" key="1">
    <source>
        <dbReference type="ARBA" id="ARBA00004651"/>
    </source>
</evidence>
<feature type="transmembrane region" description="Helical" evidence="6">
    <location>
        <begin position="221"/>
        <end position="242"/>
    </location>
</feature>
<feature type="transmembrane region" description="Helical" evidence="6">
    <location>
        <begin position="361"/>
        <end position="380"/>
    </location>
</feature>
<evidence type="ECO:0000313" key="8">
    <source>
        <dbReference type="Proteomes" id="UP000006875"/>
    </source>
</evidence>
<feature type="transmembrane region" description="Helical" evidence="6">
    <location>
        <begin position="152"/>
        <end position="170"/>
    </location>
</feature>
<dbReference type="Proteomes" id="UP000006875">
    <property type="component" value="Chromosome"/>
</dbReference>
<keyword evidence="5 6" id="KW-0472">Membrane</keyword>
<dbReference type="GO" id="GO:0005886">
    <property type="term" value="C:plasma membrane"/>
    <property type="evidence" value="ECO:0007669"/>
    <property type="project" value="UniProtKB-SubCell"/>
</dbReference>
<feature type="transmembrane region" description="Helical" evidence="6">
    <location>
        <begin position="5"/>
        <end position="25"/>
    </location>
</feature>
<evidence type="ECO:0000313" key="7">
    <source>
        <dbReference type="EMBL" id="ADO82183.1"/>
    </source>
</evidence>
<evidence type="ECO:0000256" key="4">
    <source>
        <dbReference type="ARBA" id="ARBA00022989"/>
    </source>
</evidence>
<dbReference type="AlphaFoldDB" id="E3HB34"/>
<dbReference type="EMBL" id="CP002281">
    <property type="protein sequence ID" value="ADO82183.1"/>
    <property type="molecule type" value="Genomic_DNA"/>
</dbReference>
<feature type="transmembrane region" description="Helical" evidence="6">
    <location>
        <begin position="295"/>
        <end position="313"/>
    </location>
</feature>
<feature type="transmembrane region" description="Helical" evidence="6">
    <location>
        <begin position="325"/>
        <end position="341"/>
    </location>
</feature>
<feature type="transmembrane region" description="Helical" evidence="6">
    <location>
        <begin position="112"/>
        <end position="131"/>
    </location>
</feature>
<accession>E3HB34</accession>
<evidence type="ECO:0000256" key="2">
    <source>
        <dbReference type="ARBA" id="ARBA00022475"/>
    </source>
</evidence>
<dbReference type="STRING" id="572544.Ilyop_0395"/>
<feature type="transmembrane region" description="Helical" evidence="6">
    <location>
        <begin position="176"/>
        <end position="193"/>
    </location>
</feature>
<organism evidence="7 8">
    <name type="scientific">Ilyobacter polytropus (strain ATCC 51220 / DSM 2926 / LMG 16218 / CuHBu1)</name>
    <dbReference type="NCBI Taxonomy" id="572544"/>
    <lineage>
        <taxon>Bacteria</taxon>
        <taxon>Fusobacteriati</taxon>
        <taxon>Fusobacteriota</taxon>
        <taxon>Fusobacteriia</taxon>
        <taxon>Fusobacteriales</taxon>
        <taxon>Fusobacteriaceae</taxon>
        <taxon>Ilyobacter</taxon>
    </lineage>
</organism>
<reference evidence="7 8" key="1">
    <citation type="journal article" date="2010" name="Stand. Genomic Sci.">
        <title>Complete genome sequence of Ilyobacter polytropus type strain (CuHbu1).</title>
        <authorList>
            <person name="Sikorski J."/>
            <person name="Chertkov O."/>
            <person name="Lapidus A."/>
            <person name="Nolan M."/>
            <person name="Lucas S."/>
            <person name="Del Rio T.G."/>
            <person name="Tice H."/>
            <person name="Cheng J.F."/>
            <person name="Tapia R."/>
            <person name="Han C."/>
            <person name="Goodwin L."/>
            <person name="Pitluck S."/>
            <person name="Liolios K."/>
            <person name="Ivanova N."/>
            <person name="Mavromatis K."/>
            <person name="Mikhailova N."/>
            <person name="Pati A."/>
            <person name="Chen A."/>
            <person name="Palaniappan K."/>
            <person name="Land M."/>
            <person name="Hauser L."/>
            <person name="Chang Y.J."/>
            <person name="Jeffries C.D."/>
            <person name="Brambilla E."/>
            <person name="Yasawong M."/>
            <person name="Rohde M."/>
            <person name="Pukall R."/>
            <person name="Spring S."/>
            <person name="Goker M."/>
            <person name="Woyke T."/>
            <person name="Bristow J."/>
            <person name="Eisen J.A."/>
            <person name="Markowitz V."/>
            <person name="Hugenholtz P."/>
            <person name="Kyrpides N.C."/>
            <person name="Klenk H.P."/>
        </authorList>
    </citation>
    <scope>NUCLEOTIDE SEQUENCE [LARGE SCALE GENOMIC DNA]</scope>
    <source>
        <strain evidence="8">ATCC 51220 / DSM 2926 / LMG 16218 / CuHBu1</strain>
    </source>
</reference>
<feature type="transmembrane region" description="Helical" evidence="6">
    <location>
        <begin position="45"/>
        <end position="63"/>
    </location>
</feature>
<feature type="transmembrane region" description="Helical" evidence="6">
    <location>
        <begin position="386"/>
        <end position="407"/>
    </location>
</feature>
<feature type="transmembrane region" description="Helical" evidence="6">
    <location>
        <begin position="254"/>
        <end position="275"/>
    </location>
</feature>
<feature type="transmembrane region" description="Helical" evidence="6">
    <location>
        <begin position="84"/>
        <end position="106"/>
    </location>
</feature>
<dbReference type="InterPro" id="IPR050833">
    <property type="entry name" value="Poly_Biosynth_Transport"/>
</dbReference>
<dbReference type="HOGENOM" id="CLU_040274_2_0_0"/>
<gene>
    <name evidence="7" type="ordered locus">Ilyop_0395</name>
</gene>
<evidence type="ECO:0000256" key="3">
    <source>
        <dbReference type="ARBA" id="ARBA00022692"/>
    </source>
</evidence>
<keyword evidence="8" id="KW-1185">Reference proteome</keyword>
<feature type="transmembrane region" description="Helical" evidence="6">
    <location>
        <begin position="459"/>
        <end position="479"/>
    </location>
</feature>
<dbReference type="KEGG" id="ipo:Ilyop_0395"/>
<name>E3HB34_ILYPC</name>